<evidence type="ECO:0000313" key="3">
    <source>
        <dbReference type="Proteomes" id="UP000820818"/>
    </source>
</evidence>
<comment type="caution">
    <text evidence="2">The sequence shown here is derived from an EMBL/GenBank/DDBJ whole genome shotgun (WGS) entry which is preliminary data.</text>
</comment>
<organism evidence="2 3">
    <name type="scientific">Daphnia sinensis</name>
    <dbReference type="NCBI Taxonomy" id="1820382"/>
    <lineage>
        <taxon>Eukaryota</taxon>
        <taxon>Metazoa</taxon>
        <taxon>Ecdysozoa</taxon>
        <taxon>Arthropoda</taxon>
        <taxon>Crustacea</taxon>
        <taxon>Branchiopoda</taxon>
        <taxon>Diplostraca</taxon>
        <taxon>Cladocera</taxon>
        <taxon>Anomopoda</taxon>
        <taxon>Daphniidae</taxon>
        <taxon>Daphnia</taxon>
        <taxon>Daphnia similis group</taxon>
    </lineage>
</organism>
<sequence length="65" mass="7172">MTWDGKERRKKEKKTVKNAKKGASEILPQRLVGVVEECRGGNKKSRLPVGDQVEPPGKNGEGGER</sequence>
<dbReference type="Proteomes" id="UP000820818">
    <property type="component" value="Linkage Group LG8"/>
</dbReference>
<feature type="compositionally biased region" description="Basic residues" evidence="1">
    <location>
        <begin position="8"/>
        <end position="20"/>
    </location>
</feature>
<gene>
    <name evidence="2" type="ORF">GHT06_019590</name>
</gene>
<accession>A0AAD5L249</accession>
<feature type="region of interest" description="Disordered" evidence="1">
    <location>
        <begin position="1"/>
        <end position="22"/>
    </location>
</feature>
<feature type="region of interest" description="Disordered" evidence="1">
    <location>
        <begin position="40"/>
        <end position="65"/>
    </location>
</feature>
<keyword evidence="3" id="KW-1185">Reference proteome</keyword>
<evidence type="ECO:0000313" key="2">
    <source>
        <dbReference type="EMBL" id="KAI9554318.1"/>
    </source>
</evidence>
<protein>
    <submittedName>
        <fullName evidence="2">Uncharacterized protein</fullName>
    </submittedName>
</protein>
<evidence type="ECO:0000256" key="1">
    <source>
        <dbReference type="SAM" id="MobiDB-lite"/>
    </source>
</evidence>
<dbReference type="AlphaFoldDB" id="A0AAD5L249"/>
<proteinExistence type="predicted"/>
<reference evidence="2 3" key="1">
    <citation type="submission" date="2022-05" db="EMBL/GenBank/DDBJ databases">
        <title>A multi-omics perspective on studying reproductive biology in Daphnia sinensis.</title>
        <authorList>
            <person name="Jia J."/>
        </authorList>
    </citation>
    <scope>NUCLEOTIDE SEQUENCE [LARGE SCALE GENOMIC DNA]</scope>
    <source>
        <strain evidence="2 3">WSL</strain>
    </source>
</reference>
<name>A0AAD5L249_9CRUS</name>
<dbReference type="EMBL" id="WJBH02000008">
    <property type="protein sequence ID" value="KAI9554318.1"/>
    <property type="molecule type" value="Genomic_DNA"/>
</dbReference>